<dbReference type="KEGG" id="lnn:F0161_08455"/>
<reference evidence="1 2" key="1">
    <citation type="submission" date="2019-09" db="EMBL/GenBank/DDBJ databases">
        <title>Complete Genome Sequence of Lactobacillus nenjiangensis SH-Y15, isolated from sauerkraut.</title>
        <authorList>
            <person name="Yang H."/>
        </authorList>
    </citation>
    <scope>NUCLEOTIDE SEQUENCE [LARGE SCALE GENOMIC DNA]</scope>
    <source>
        <strain evidence="1 2">SH-Y15</strain>
    </source>
</reference>
<dbReference type="OrthoDB" id="2299598at2"/>
<evidence type="ECO:0000313" key="1">
    <source>
        <dbReference type="EMBL" id="QER67871.1"/>
    </source>
</evidence>
<proteinExistence type="predicted"/>
<evidence type="ECO:0000313" key="2">
    <source>
        <dbReference type="Proteomes" id="UP000325295"/>
    </source>
</evidence>
<keyword evidence="2" id="KW-1185">Reference proteome</keyword>
<gene>
    <name evidence="1" type="ORF">F0161_08455</name>
</gene>
<protein>
    <submittedName>
        <fullName evidence="1">DUF2969 family protein</fullName>
    </submittedName>
</protein>
<accession>A0A5P1X5X6</accession>
<dbReference type="Pfam" id="PF11184">
    <property type="entry name" value="DUF2969"/>
    <property type="match status" value="1"/>
</dbReference>
<name>A0A5P1X5X6_9LACO</name>
<organism evidence="1 2">
    <name type="scientific">Paucilactobacillus nenjiangensis</name>
    <dbReference type="NCBI Taxonomy" id="1296540"/>
    <lineage>
        <taxon>Bacteria</taxon>
        <taxon>Bacillati</taxon>
        <taxon>Bacillota</taxon>
        <taxon>Bacilli</taxon>
        <taxon>Lactobacillales</taxon>
        <taxon>Lactobacillaceae</taxon>
        <taxon>Paucilactobacillus</taxon>
    </lineage>
</organism>
<dbReference type="RefSeq" id="WP_137602272.1">
    <property type="nucleotide sequence ID" value="NZ_BJEB01000039.1"/>
</dbReference>
<dbReference type="InterPro" id="IPR021351">
    <property type="entry name" value="DUF2969"/>
</dbReference>
<sequence>MSKKDKNIEVAIEETTKNGNQVQQVLIGKNVVGEIENQENKYTAILTDGEEFNVHSFDEGIEVVLQQYHLHQG</sequence>
<dbReference type="AlphaFoldDB" id="A0A5P1X5X6"/>
<dbReference type="Proteomes" id="UP000325295">
    <property type="component" value="Chromosome"/>
</dbReference>
<dbReference type="EMBL" id="CP043939">
    <property type="protein sequence ID" value="QER67871.1"/>
    <property type="molecule type" value="Genomic_DNA"/>
</dbReference>